<keyword evidence="1" id="KW-0472">Membrane</keyword>
<name>A0ABP9Q735_9PSEU</name>
<accession>A0ABP9Q735</accession>
<feature type="transmembrane region" description="Helical" evidence="1">
    <location>
        <begin position="189"/>
        <end position="210"/>
    </location>
</feature>
<comment type="caution">
    <text evidence="2">The sequence shown here is derived from an EMBL/GenBank/DDBJ whole genome shotgun (WGS) entry which is preliminary data.</text>
</comment>
<feature type="transmembrane region" description="Helical" evidence="1">
    <location>
        <begin position="150"/>
        <end position="169"/>
    </location>
</feature>
<keyword evidence="1" id="KW-1133">Transmembrane helix</keyword>
<feature type="transmembrane region" description="Helical" evidence="1">
    <location>
        <begin position="47"/>
        <end position="72"/>
    </location>
</feature>
<keyword evidence="3" id="KW-1185">Reference proteome</keyword>
<dbReference type="InterPro" id="IPR018750">
    <property type="entry name" value="DUF2306_membrane"/>
</dbReference>
<evidence type="ECO:0000313" key="2">
    <source>
        <dbReference type="EMBL" id="GAA5156658.1"/>
    </source>
</evidence>
<keyword evidence="1" id="KW-0812">Transmembrane</keyword>
<sequence>MPTRQHLWLPPLIVISVAFLAFSLPRYLGFDPARSLIPPHPGYPLHYPLLVGHILFGSVALVTGCLQVWPWLRNRYRVAHRWIGRLYLFGGVFPAGVLVLGVAPVSSTGFFSSVGNTMLAVLWLFTSFAGYRAARRRRYADHRAWMVRSFALTFSIVVNRAWLVLWIVVLDPFTGTLFGGDEAAMSRAAAGASVWLSWIVNLLVAEWWLLRRRGTPARAGRTG</sequence>
<dbReference type="Pfam" id="PF10067">
    <property type="entry name" value="DUF2306"/>
    <property type="match status" value="1"/>
</dbReference>
<dbReference type="RefSeq" id="WP_185059650.1">
    <property type="nucleotide sequence ID" value="NZ_BAABJP010000015.1"/>
</dbReference>
<proteinExistence type="predicted"/>
<reference evidence="3" key="1">
    <citation type="journal article" date="2019" name="Int. J. Syst. Evol. Microbiol.">
        <title>The Global Catalogue of Microorganisms (GCM) 10K type strain sequencing project: providing services to taxonomists for standard genome sequencing and annotation.</title>
        <authorList>
            <consortium name="The Broad Institute Genomics Platform"/>
            <consortium name="The Broad Institute Genome Sequencing Center for Infectious Disease"/>
            <person name="Wu L."/>
            <person name="Ma J."/>
        </authorList>
    </citation>
    <scope>NUCLEOTIDE SEQUENCE [LARGE SCALE GENOMIC DNA]</scope>
    <source>
        <strain evidence="3">JCM 18303</strain>
    </source>
</reference>
<organism evidence="2 3">
    <name type="scientific">Pseudonocardia eucalypti</name>
    <dbReference type="NCBI Taxonomy" id="648755"/>
    <lineage>
        <taxon>Bacteria</taxon>
        <taxon>Bacillati</taxon>
        <taxon>Actinomycetota</taxon>
        <taxon>Actinomycetes</taxon>
        <taxon>Pseudonocardiales</taxon>
        <taxon>Pseudonocardiaceae</taxon>
        <taxon>Pseudonocardia</taxon>
    </lineage>
</organism>
<evidence type="ECO:0000313" key="3">
    <source>
        <dbReference type="Proteomes" id="UP001428817"/>
    </source>
</evidence>
<feature type="transmembrane region" description="Helical" evidence="1">
    <location>
        <begin position="109"/>
        <end position="129"/>
    </location>
</feature>
<dbReference type="EMBL" id="BAABJP010000015">
    <property type="protein sequence ID" value="GAA5156658.1"/>
    <property type="molecule type" value="Genomic_DNA"/>
</dbReference>
<dbReference type="Proteomes" id="UP001428817">
    <property type="component" value="Unassembled WGS sequence"/>
</dbReference>
<protein>
    <submittedName>
        <fullName evidence="2">DUF2306 domain-containing protein</fullName>
    </submittedName>
</protein>
<feature type="transmembrane region" description="Helical" evidence="1">
    <location>
        <begin position="84"/>
        <end position="103"/>
    </location>
</feature>
<feature type="transmembrane region" description="Helical" evidence="1">
    <location>
        <begin position="7"/>
        <end position="27"/>
    </location>
</feature>
<gene>
    <name evidence="2" type="ORF">GCM10023321_32850</name>
</gene>
<evidence type="ECO:0000256" key="1">
    <source>
        <dbReference type="SAM" id="Phobius"/>
    </source>
</evidence>